<keyword evidence="5" id="KW-1185">Reference proteome</keyword>
<sequence>MSAELVRGQNLPLPEPHVAVDLTAQCPVEVVAVLLDASLKVRDDGDVLQRDGRTVAGLSLRAQGVDVDLSALPADVDRVIVAATVEGGGVDRFGAVAAPVASVTSGGAPIAVFTITDLGSERAIQTVELYRRQGAWKVRAVGQGYDGGLDALLRDVGVELRAPIVDRVRMLLAGPAAPAHSAASTPGPATPQSSGRPDAQPVPPIAGFPSAPSPAPSTAGMSDAQREAAALEARRQVERLYEQVWGIFEDAARSAASYRSSVGYADNRLDKDLEDVLNDPAARTSPAGLAQQDAARAKHRELIERARAGLDKDSAQLAAEVAQLEPKLPPEMARWDSPAWAGWRAPEDTALAMRLGDLHLPENPQLRIPMVLRLPMERGLWIDSGASGVDGDVAGVADEAVRARATELAVTLSARMLAAFPVGDLKLHVVDPEGKGAAAGPFAPLAASGLLVGPAATTAPEVSAMMSRLMDRVELARMALESGATDSLPEHIDFSRQLLVVHGFPYAFDDRTMTQLRHLVEEGPRVGVHVMVVGSRADAQSFGPLLDPLWRAMLRLTPIPEDHIADPWVGHAWTYTPDLPSDGTGVTQTLLTWVASSAAGGR</sequence>
<dbReference type="EMBL" id="JBEZFP010000185">
    <property type="protein sequence ID" value="MEU8139592.1"/>
    <property type="molecule type" value="Genomic_DNA"/>
</dbReference>
<evidence type="ECO:0000259" key="3">
    <source>
        <dbReference type="Pfam" id="PF02342"/>
    </source>
</evidence>
<name>A0ABV3DV07_9ACTN</name>
<accession>A0ABV3DV07</accession>
<feature type="compositionally biased region" description="Low complexity" evidence="2">
    <location>
        <begin position="216"/>
        <end position="230"/>
    </location>
</feature>
<comment type="caution">
    <text evidence="4">The sequence shown here is derived from an EMBL/GenBank/DDBJ whole genome shotgun (WGS) entry which is preliminary data.</text>
</comment>
<dbReference type="Gene3D" id="3.40.50.300">
    <property type="entry name" value="P-loop containing nucleotide triphosphate hydrolases"/>
    <property type="match status" value="1"/>
</dbReference>
<dbReference type="RefSeq" id="WP_358363786.1">
    <property type="nucleotide sequence ID" value="NZ_JBEZFP010000185.1"/>
</dbReference>
<dbReference type="InterPro" id="IPR003325">
    <property type="entry name" value="TerD"/>
</dbReference>
<evidence type="ECO:0000256" key="2">
    <source>
        <dbReference type="SAM" id="MobiDB-lite"/>
    </source>
</evidence>
<evidence type="ECO:0000313" key="5">
    <source>
        <dbReference type="Proteomes" id="UP001551482"/>
    </source>
</evidence>
<dbReference type="InterPro" id="IPR027417">
    <property type="entry name" value="P-loop_NTPase"/>
</dbReference>
<reference evidence="4 5" key="1">
    <citation type="submission" date="2024-06" db="EMBL/GenBank/DDBJ databases">
        <title>The Natural Products Discovery Center: Release of the First 8490 Sequenced Strains for Exploring Actinobacteria Biosynthetic Diversity.</title>
        <authorList>
            <person name="Kalkreuter E."/>
            <person name="Kautsar S.A."/>
            <person name="Yang D."/>
            <person name="Bader C.D."/>
            <person name="Teijaro C.N."/>
            <person name="Fluegel L."/>
            <person name="Davis C.M."/>
            <person name="Simpson J.R."/>
            <person name="Lauterbach L."/>
            <person name="Steele A.D."/>
            <person name="Gui C."/>
            <person name="Meng S."/>
            <person name="Li G."/>
            <person name="Viehrig K."/>
            <person name="Ye F."/>
            <person name="Su P."/>
            <person name="Kiefer A.F."/>
            <person name="Nichols A."/>
            <person name="Cepeda A.J."/>
            <person name="Yan W."/>
            <person name="Fan B."/>
            <person name="Jiang Y."/>
            <person name="Adhikari A."/>
            <person name="Zheng C.-J."/>
            <person name="Schuster L."/>
            <person name="Cowan T.M."/>
            <person name="Smanski M.J."/>
            <person name="Chevrette M.G."/>
            <person name="De Carvalho L.P.S."/>
            <person name="Shen B."/>
        </authorList>
    </citation>
    <scope>NUCLEOTIDE SEQUENCE [LARGE SCALE GENOMIC DNA]</scope>
    <source>
        <strain evidence="4 5">NPDC048946</strain>
    </source>
</reference>
<feature type="compositionally biased region" description="Pro residues" evidence="2">
    <location>
        <begin position="200"/>
        <end position="215"/>
    </location>
</feature>
<dbReference type="PANTHER" id="PTHR32097:SF4">
    <property type="entry name" value="GENERAL STRESS PROTEIN 16U"/>
    <property type="match status" value="1"/>
</dbReference>
<proteinExistence type="inferred from homology"/>
<dbReference type="Gene3D" id="2.60.60.30">
    <property type="entry name" value="sav2460 like domains"/>
    <property type="match status" value="1"/>
</dbReference>
<dbReference type="PANTHER" id="PTHR32097">
    <property type="entry name" value="CAMP-BINDING PROTEIN 1-RELATED"/>
    <property type="match status" value="1"/>
</dbReference>
<feature type="domain" description="TerD" evidence="3">
    <location>
        <begin position="51"/>
        <end position="154"/>
    </location>
</feature>
<dbReference type="InterPro" id="IPR051324">
    <property type="entry name" value="Stress/Tellurium_Resist"/>
</dbReference>
<dbReference type="Proteomes" id="UP001551482">
    <property type="component" value="Unassembled WGS sequence"/>
</dbReference>
<feature type="compositionally biased region" description="Low complexity" evidence="2">
    <location>
        <begin position="178"/>
        <end position="191"/>
    </location>
</feature>
<dbReference type="CDD" id="cd06974">
    <property type="entry name" value="TerD_like"/>
    <property type="match status" value="1"/>
</dbReference>
<evidence type="ECO:0000313" key="4">
    <source>
        <dbReference type="EMBL" id="MEU8139592.1"/>
    </source>
</evidence>
<comment type="similarity">
    <text evidence="1">Belongs to the CAPAB/TerDEXZ family.</text>
</comment>
<evidence type="ECO:0000256" key="1">
    <source>
        <dbReference type="ARBA" id="ARBA00008775"/>
    </source>
</evidence>
<organism evidence="4 5">
    <name type="scientific">Streptodolium elevatio</name>
    <dbReference type="NCBI Taxonomy" id="3157996"/>
    <lineage>
        <taxon>Bacteria</taxon>
        <taxon>Bacillati</taxon>
        <taxon>Actinomycetota</taxon>
        <taxon>Actinomycetes</taxon>
        <taxon>Kitasatosporales</taxon>
        <taxon>Streptomycetaceae</taxon>
        <taxon>Streptodolium</taxon>
    </lineage>
</organism>
<gene>
    <name evidence="4" type="ORF">AB0C36_39620</name>
</gene>
<dbReference type="Pfam" id="PF02342">
    <property type="entry name" value="TerD"/>
    <property type="match status" value="1"/>
</dbReference>
<protein>
    <submittedName>
        <fullName evidence="4">TerD family protein</fullName>
    </submittedName>
</protein>
<feature type="region of interest" description="Disordered" evidence="2">
    <location>
        <begin position="178"/>
        <end position="230"/>
    </location>
</feature>